<evidence type="ECO:0000313" key="3">
    <source>
        <dbReference type="Proteomes" id="UP000051260"/>
    </source>
</evidence>
<dbReference type="PANTHER" id="PTHR35024:SF4">
    <property type="entry name" value="POLYMER-FORMING CYTOSKELETAL PROTEIN"/>
    <property type="match status" value="1"/>
</dbReference>
<dbReference type="EMBL" id="CYUD01000029">
    <property type="protein sequence ID" value="CUK20712.1"/>
    <property type="molecule type" value="Genomic_DNA"/>
</dbReference>
<dbReference type="PANTHER" id="PTHR35024">
    <property type="entry name" value="HYPOTHETICAL CYTOSOLIC PROTEIN"/>
    <property type="match status" value="1"/>
</dbReference>
<keyword evidence="3" id="KW-1185">Reference proteome</keyword>
<dbReference type="OrthoDB" id="7744015at2"/>
<evidence type="ECO:0000313" key="2">
    <source>
        <dbReference type="EMBL" id="CUK20712.1"/>
    </source>
</evidence>
<accession>A0A0P1IKR5</accession>
<dbReference type="InterPro" id="IPR007607">
    <property type="entry name" value="BacA/B"/>
</dbReference>
<evidence type="ECO:0000256" key="1">
    <source>
        <dbReference type="ARBA" id="ARBA00044755"/>
    </source>
</evidence>
<organism evidence="2 3">
    <name type="scientific">Ruegeria denitrificans</name>
    <dbReference type="NCBI Taxonomy" id="1715692"/>
    <lineage>
        <taxon>Bacteria</taxon>
        <taxon>Pseudomonadati</taxon>
        <taxon>Pseudomonadota</taxon>
        <taxon>Alphaproteobacteria</taxon>
        <taxon>Rhodobacterales</taxon>
        <taxon>Roseobacteraceae</taxon>
        <taxon>Ruegeria</taxon>
    </lineage>
</organism>
<proteinExistence type="inferred from homology"/>
<reference evidence="3" key="1">
    <citation type="submission" date="2015-09" db="EMBL/GenBank/DDBJ databases">
        <authorList>
            <person name="Rodrigo-Torres L."/>
            <person name="Arahal D.R."/>
        </authorList>
    </citation>
    <scope>NUCLEOTIDE SEQUENCE [LARGE SCALE GENOMIC DNA]</scope>
    <source>
        <strain evidence="3">CECT 5091</strain>
    </source>
</reference>
<protein>
    <submittedName>
        <fullName evidence="2">Polymer-forming cytoskeletal</fullName>
    </submittedName>
</protein>
<sequence>MASSIIEEDLTIEGDLNSSAGGIEVKGRVVGDVRAETITVQIGGSVDGALSANKIVIEGKQKGSLKCDNLKIASSAQIQADVSAKTMATESGARVVGKVNIAGGQQGMPDGKIG</sequence>
<dbReference type="STRING" id="1715692.RUE5091_04549"/>
<comment type="similarity">
    <text evidence="1">Belongs to the bactofilin family.</text>
</comment>
<gene>
    <name evidence="2" type="ORF">RUE5091_04549</name>
</gene>
<dbReference type="Proteomes" id="UP000051260">
    <property type="component" value="Unassembled WGS sequence"/>
</dbReference>
<name>A0A0P1IKR5_9RHOB</name>
<dbReference type="AlphaFoldDB" id="A0A0P1IKR5"/>
<dbReference type="Pfam" id="PF04519">
    <property type="entry name" value="Bactofilin"/>
    <property type="match status" value="1"/>
</dbReference>
<dbReference type="RefSeq" id="WP_058284148.1">
    <property type="nucleotide sequence ID" value="NZ_CYUD01000029.1"/>
</dbReference>